<evidence type="ECO:0000313" key="3">
    <source>
        <dbReference type="Proteomes" id="UP000236743"/>
    </source>
</evidence>
<dbReference type="PANTHER" id="PTHR34408">
    <property type="entry name" value="FAMILY PROTEIN, PUTATIVE-RELATED"/>
    <property type="match status" value="1"/>
</dbReference>
<dbReference type="SUPFAM" id="SSF53955">
    <property type="entry name" value="Lysozyme-like"/>
    <property type="match status" value="1"/>
</dbReference>
<dbReference type="InterPro" id="IPR000726">
    <property type="entry name" value="Glyco_hydro_19_cat"/>
</dbReference>
<dbReference type="PANTHER" id="PTHR34408:SF1">
    <property type="entry name" value="GLYCOSYL HYDROLASE FAMILY 19 DOMAIN-CONTAINING PROTEIN HI_1415"/>
    <property type="match status" value="1"/>
</dbReference>
<dbReference type="EMBL" id="FNUY01000012">
    <property type="protein sequence ID" value="SEG76303.1"/>
    <property type="molecule type" value="Genomic_DNA"/>
</dbReference>
<dbReference type="GO" id="GO:0004568">
    <property type="term" value="F:chitinase activity"/>
    <property type="evidence" value="ECO:0007669"/>
    <property type="project" value="InterPro"/>
</dbReference>
<accession>A0A1H6CUF5</accession>
<gene>
    <name evidence="2" type="ORF">SAMN04488115_11295</name>
</gene>
<dbReference type="InterPro" id="IPR023346">
    <property type="entry name" value="Lysozyme-like_dom_sf"/>
</dbReference>
<organism evidence="2 3">
    <name type="scientific">Bosea lathyri</name>
    <dbReference type="NCBI Taxonomy" id="1036778"/>
    <lineage>
        <taxon>Bacteria</taxon>
        <taxon>Pseudomonadati</taxon>
        <taxon>Pseudomonadota</taxon>
        <taxon>Alphaproteobacteria</taxon>
        <taxon>Hyphomicrobiales</taxon>
        <taxon>Boseaceae</taxon>
        <taxon>Bosea</taxon>
    </lineage>
</organism>
<evidence type="ECO:0000313" key="2">
    <source>
        <dbReference type="EMBL" id="SEG76303.1"/>
    </source>
</evidence>
<dbReference type="Proteomes" id="UP000236743">
    <property type="component" value="Unassembled WGS sequence"/>
</dbReference>
<dbReference type="GO" id="GO:0016998">
    <property type="term" value="P:cell wall macromolecule catabolic process"/>
    <property type="evidence" value="ECO:0007669"/>
    <property type="project" value="InterPro"/>
</dbReference>
<dbReference type="InterPro" id="IPR052354">
    <property type="entry name" value="Cell_Wall_Dynamics_Protein"/>
</dbReference>
<protein>
    <submittedName>
        <fullName evidence="2">Predicted chitinase</fullName>
    </submittedName>
</protein>
<sequence length="197" mass="21357">MSMRGTGGASTPPVAPSQPPLAVTAERLLHLSPSGKPAIISGLAGHFDRLAREQGITTRLRVCHFLAQAAHETDGFRTLREYGGSAYFSRYEGRRDLGNSQAGDGIRYHGRGIFQLTGRGNYRRFGAILGVDLEAEPELAEAPDISLAVAFAYWRERRINTAADADDVAGVTKLINGGRNGLAERARLLEVAKRVWV</sequence>
<proteinExistence type="predicted"/>
<dbReference type="GO" id="GO:0006032">
    <property type="term" value="P:chitin catabolic process"/>
    <property type="evidence" value="ECO:0007669"/>
    <property type="project" value="InterPro"/>
</dbReference>
<keyword evidence="3" id="KW-1185">Reference proteome</keyword>
<dbReference type="OrthoDB" id="3078754at2"/>
<dbReference type="Pfam" id="PF00182">
    <property type="entry name" value="Glyco_hydro_19"/>
    <property type="match status" value="1"/>
</dbReference>
<name>A0A1H6CUF5_9HYPH</name>
<feature type="domain" description="Glycoside hydrolase family 19 catalytic" evidence="1">
    <location>
        <begin position="58"/>
        <end position="160"/>
    </location>
</feature>
<dbReference type="AlphaFoldDB" id="A0A1H6CUF5"/>
<evidence type="ECO:0000259" key="1">
    <source>
        <dbReference type="Pfam" id="PF00182"/>
    </source>
</evidence>
<dbReference type="RefSeq" id="WP_103874965.1">
    <property type="nucleotide sequence ID" value="NZ_FNUY01000012.1"/>
</dbReference>
<reference evidence="2 3" key="1">
    <citation type="submission" date="2016-10" db="EMBL/GenBank/DDBJ databases">
        <authorList>
            <person name="de Groot N.N."/>
        </authorList>
    </citation>
    <scope>NUCLEOTIDE SEQUENCE [LARGE SCALE GENOMIC DNA]</scope>
    <source>
        <strain evidence="2 3">DSM 26656</strain>
    </source>
</reference>
<dbReference type="Gene3D" id="1.10.530.10">
    <property type="match status" value="1"/>
</dbReference>